<evidence type="ECO:0000256" key="6">
    <source>
        <dbReference type="RuleBase" id="RU000682"/>
    </source>
</evidence>
<dbReference type="AlphaFoldDB" id="A0A1I8BMJ7"/>
<dbReference type="WBParaSite" id="MhA1_Contig3072.frz3.gene1">
    <property type="protein sequence ID" value="MhA1_Contig3072.frz3.gene1"/>
    <property type="gene ID" value="MhA1_Contig3072.frz3.gene1"/>
</dbReference>
<accession>A0A1I8BMJ7</accession>
<evidence type="ECO:0000313" key="10">
    <source>
        <dbReference type="WBParaSite" id="MhA1_Contig3072.frz3.gene1"/>
    </source>
</evidence>
<name>A0A1I8BMJ7_MELHA</name>
<dbReference type="GO" id="GO:0000977">
    <property type="term" value="F:RNA polymerase II transcription regulatory region sequence-specific DNA binding"/>
    <property type="evidence" value="ECO:0007669"/>
    <property type="project" value="TreeGrafter"/>
</dbReference>
<dbReference type="SMART" id="SM00389">
    <property type="entry name" value="HOX"/>
    <property type="match status" value="1"/>
</dbReference>
<dbReference type="GO" id="GO:0030182">
    <property type="term" value="P:neuron differentiation"/>
    <property type="evidence" value="ECO:0007669"/>
    <property type="project" value="TreeGrafter"/>
</dbReference>
<dbReference type="InterPro" id="IPR050453">
    <property type="entry name" value="LIM_Homeobox_TF"/>
</dbReference>
<dbReference type="InterPro" id="IPR009057">
    <property type="entry name" value="Homeodomain-like_sf"/>
</dbReference>
<feature type="region of interest" description="Disordered" evidence="7">
    <location>
        <begin position="78"/>
        <end position="164"/>
    </location>
</feature>
<evidence type="ECO:0000256" key="3">
    <source>
        <dbReference type="ARBA" id="ARBA00023155"/>
    </source>
</evidence>
<protein>
    <submittedName>
        <fullName evidence="10">Homeobox domain-containing protein</fullName>
    </submittedName>
</protein>
<dbReference type="Proteomes" id="UP000095281">
    <property type="component" value="Unplaced"/>
</dbReference>
<evidence type="ECO:0000256" key="5">
    <source>
        <dbReference type="PROSITE-ProRule" id="PRU00108"/>
    </source>
</evidence>
<dbReference type="GO" id="GO:0005634">
    <property type="term" value="C:nucleus"/>
    <property type="evidence" value="ECO:0007669"/>
    <property type="project" value="UniProtKB-SubCell"/>
</dbReference>
<dbReference type="GO" id="GO:0000981">
    <property type="term" value="F:DNA-binding transcription factor activity, RNA polymerase II-specific"/>
    <property type="evidence" value="ECO:0007669"/>
    <property type="project" value="TreeGrafter"/>
</dbReference>
<evidence type="ECO:0000256" key="2">
    <source>
        <dbReference type="ARBA" id="ARBA00023125"/>
    </source>
</evidence>
<comment type="subcellular location">
    <subcellularLocation>
        <location evidence="1 5 6">Nucleus</location>
    </subcellularLocation>
</comment>
<reference evidence="10" key="1">
    <citation type="submission" date="2016-11" db="UniProtKB">
        <authorList>
            <consortium name="WormBaseParasite"/>
        </authorList>
    </citation>
    <scope>IDENTIFICATION</scope>
</reference>
<evidence type="ECO:0000256" key="4">
    <source>
        <dbReference type="ARBA" id="ARBA00023242"/>
    </source>
</evidence>
<evidence type="ECO:0000313" key="9">
    <source>
        <dbReference type="Proteomes" id="UP000095281"/>
    </source>
</evidence>
<dbReference type="SUPFAM" id="SSF46689">
    <property type="entry name" value="Homeodomain-like"/>
    <property type="match status" value="1"/>
</dbReference>
<keyword evidence="4 5" id="KW-0539">Nucleus</keyword>
<sequence length="325" mass="35878">MDLGNKRPRTTISAKSLEMLKHAYQCSNKPARHIREQLASQTGLDMRVVQVWFQKDTHRRYLSNNPNDQHSPDCFSIDMRSTSNGGGGGCGSGPSSVPSSIGLQNLFGRNGTIDSDSGASNNDAESPIYSIYTNPSEVDVDGSGEFCQDPQTTIDGGEQQRQQHYHNQQLNVDSFPTGISKTPQPPQQQHFSFEQQLNISTNQHSLSQPSTPQQLNNSNQLINVFSPPITSINCSQPSQAALLAEQQYLLAAAAFGAPTQPIQINQPSPFLMVGSIQQQQQQFPPTSEFYQQNFNGINLPSTTQNMMIQFSPLQMHPSHYNPITQ</sequence>
<keyword evidence="2 5" id="KW-0238">DNA-binding</keyword>
<feature type="compositionally biased region" description="Low complexity" evidence="7">
    <location>
        <begin position="93"/>
        <end position="102"/>
    </location>
</feature>
<proteinExistence type="predicted"/>
<evidence type="ECO:0000256" key="7">
    <source>
        <dbReference type="SAM" id="MobiDB-lite"/>
    </source>
</evidence>
<feature type="compositionally biased region" description="Polar residues" evidence="7">
    <location>
        <begin position="112"/>
        <end position="124"/>
    </location>
</feature>
<organism evidence="9 10">
    <name type="scientific">Meloidogyne hapla</name>
    <name type="common">Root-knot nematode worm</name>
    <dbReference type="NCBI Taxonomy" id="6305"/>
    <lineage>
        <taxon>Eukaryota</taxon>
        <taxon>Metazoa</taxon>
        <taxon>Ecdysozoa</taxon>
        <taxon>Nematoda</taxon>
        <taxon>Chromadorea</taxon>
        <taxon>Rhabditida</taxon>
        <taxon>Tylenchina</taxon>
        <taxon>Tylenchomorpha</taxon>
        <taxon>Tylenchoidea</taxon>
        <taxon>Meloidogynidae</taxon>
        <taxon>Meloidogyninae</taxon>
        <taxon>Meloidogyne</taxon>
    </lineage>
</organism>
<evidence type="ECO:0000259" key="8">
    <source>
        <dbReference type="PROSITE" id="PS50071"/>
    </source>
</evidence>
<feature type="DNA-binding region" description="Homeobox" evidence="5">
    <location>
        <begin position="5"/>
        <end position="64"/>
    </location>
</feature>
<dbReference type="Gene3D" id="1.10.10.60">
    <property type="entry name" value="Homeodomain-like"/>
    <property type="match status" value="1"/>
</dbReference>
<keyword evidence="3 5" id="KW-0371">Homeobox</keyword>
<dbReference type="CDD" id="cd00086">
    <property type="entry name" value="homeodomain"/>
    <property type="match status" value="1"/>
</dbReference>
<evidence type="ECO:0000256" key="1">
    <source>
        <dbReference type="ARBA" id="ARBA00004123"/>
    </source>
</evidence>
<keyword evidence="9" id="KW-1185">Reference proteome</keyword>
<dbReference type="PANTHER" id="PTHR24208:SF128">
    <property type="entry name" value="LIM3, ISOFORM G"/>
    <property type="match status" value="1"/>
</dbReference>
<dbReference type="InterPro" id="IPR001356">
    <property type="entry name" value="HD"/>
</dbReference>
<feature type="domain" description="Homeobox" evidence="8">
    <location>
        <begin position="3"/>
        <end position="63"/>
    </location>
</feature>
<dbReference type="Pfam" id="PF00046">
    <property type="entry name" value="Homeodomain"/>
    <property type="match status" value="1"/>
</dbReference>
<dbReference type="PROSITE" id="PS50071">
    <property type="entry name" value="HOMEOBOX_2"/>
    <property type="match status" value="1"/>
</dbReference>
<dbReference type="PANTHER" id="PTHR24208">
    <property type="entry name" value="LIM/HOMEOBOX PROTEIN LHX"/>
    <property type="match status" value="1"/>
</dbReference>